<reference evidence="3" key="1">
    <citation type="submission" date="2024-06" db="EMBL/GenBank/DDBJ databases">
        <title>Kribbella sp. strain HUAS MG21 genome sequences.</title>
        <authorList>
            <person name="Mo P."/>
        </authorList>
    </citation>
    <scope>NUCLEOTIDE SEQUENCE</scope>
    <source>
        <strain evidence="3">HUAS MG21</strain>
    </source>
</reference>
<dbReference type="PANTHER" id="PTHR43540:SF14">
    <property type="entry name" value="ISOCHORISMATASE"/>
    <property type="match status" value="1"/>
</dbReference>
<feature type="domain" description="Isochorismatase-like" evidence="2">
    <location>
        <begin position="10"/>
        <end position="142"/>
    </location>
</feature>
<dbReference type="AlphaFoldDB" id="A0AAU7T917"/>
<dbReference type="GO" id="GO:0016787">
    <property type="term" value="F:hydrolase activity"/>
    <property type="evidence" value="ECO:0007669"/>
    <property type="project" value="UniProtKB-KW"/>
</dbReference>
<dbReference type="Pfam" id="PF00857">
    <property type="entry name" value="Isochorismatase"/>
    <property type="match status" value="1"/>
</dbReference>
<protein>
    <submittedName>
        <fullName evidence="3">Isochorismatase family protein</fullName>
    </submittedName>
</protein>
<evidence type="ECO:0000313" key="3">
    <source>
        <dbReference type="EMBL" id="XBV23340.1"/>
    </source>
</evidence>
<accession>A0AAU7T917</accession>
<dbReference type="EMBL" id="CP158165">
    <property type="protein sequence ID" value="XBV23340.1"/>
    <property type="molecule type" value="Genomic_DNA"/>
</dbReference>
<dbReference type="Gene3D" id="3.40.50.850">
    <property type="entry name" value="Isochorismatase-like"/>
    <property type="match status" value="1"/>
</dbReference>
<keyword evidence="1" id="KW-0378">Hydrolase</keyword>
<dbReference type="InterPro" id="IPR036380">
    <property type="entry name" value="Isochorismatase-like_sf"/>
</dbReference>
<dbReference type="PANTHER" id="PTHR43540">
    <property type="entry name" value="PEROXYUREIDOACRYLATE/UREIDOACRYLATE AMIDOHYDROLASE-RELATED"/>
    <property type="match status" value="1"/>
</dbReference>
<dbReference type="RefSeq" id="WP_350276171.1">
    <property type="nucleotide sequence ID" value="NZ_CP158165.1"/>
</dbReference>
<sequence>MTTLPDRPHTAVLVVDVQNGVVGEAYERDRVVANVSTLVGKARAGGVPVVWVQHSGEGLAKDSDAWQLVPELSRDGSEPLVHKTYADSFEATDLEDVLARAGIGHLIVSGAQTDECIRSTIHGAMVRGYDVTLVGDAHTTEDLSEWGAPSPDKVIAHTNLYWQEHRAPGRTAAVKKTEELTF</sequence>
<name>A0AAU7T917_9ACTN</name>
<gene>
    <name evidence="3" type="ORF">ABN611_32835</name>
</gene>
<dbReference type="SUPFAM" id="SSF52499">
    <property type="entry name" value="Isochorismatase-like hydrolases"/>
    <property type="match status" value="1"/>
</dbReference>
<dbReference type="InterPro" id="IPR000868">
    <property type="entry name" value="Isochorismatase-like_dom"/>
</dbReference>
<proteinExistence type="predicted"/>
<organism evidence="3">
    <name type="scientific">Kribbella sp. HUAS MG21</name>
    <dbReference type="NCBI Taxonomy" id="3160966"/>
    <lineage>
        <taxon>Bacteria</taxon>
        <taxon>Bacillati</taxon>
        <taxon>Actinomycetota</taxon>
        <taxon>Actinomycetes</taxon>
        <taxon>Propionibacteriales</taxon>
        <taxon>Kribbellaceae</taxon>
        <taxon>Kribbella</taxon>
    </lineage>
</organism>
<evidence type="ECO:0000259" key="2">
    <source>
        <dbReference type="Pfam" id="PF00857"/>
    </source>
</evidence>
<evidence type="ECO:0000256" key="1">
    <source>
        <dbReference type="ARBA" id="ARBA00022801"/>
    </source>
</evidence>
<dbReference type="InterPro" id="IPR050272">
    <property type="entry name" value="Isochorismatase-like_hydrls"/>
</dbReference>